<dbReference type="AlphaFoldDB" id="H8I7R5"/>
<evidence type="ECO:0000313" key="5">
    <source>
        <dbReference type="Proteomes" id="UP000005233"/>
    </source>
</evidence>
<reference evidence="4 5" key="1">
    <citation type="journal article" date="2012" name="J. Bacteriol.">
        <title>Complete genome sequence of a thermophilic methanogen, Methanocella conradii HZ254, isolated from Chinese rice field soil.</title>
        <authorList>
            <person name="Lu Z."/>
            <person name="Lu Y."/>
        </authorList>
    </citation>
    <scope>NUCLEOTIDE SEQUENCE [LARGE SCALE GENOMIC DNA]</scope>
    <source>
        <strain evidence="5">DSM 24694 / JCM 17849 / CGMCC 1.5162 / HZ254</strain>
    </source>
</reference>
<dbReference type="GO" id="GO:0045936">
    <property type="term" value="P:negative regulation of phosphate metabolic process"/>
    <property type="evidence" value="ECO:0007669"/>
    <property type="project" value="InterPro"/>
</dbReference>
<dbReference type="InterPro" id="IPR026022">
    <property type="entry name" value="PhoU_dom"/>
</dbReference>
<evidence type="ECO:0000259" key="3">
    <source>
        <dbReference type="Pfam" id="PF01895"/>
    </source>
</evidence>
<feature type="domain" description="PhoU" evidence="3">
    <location>
        <begin position="117"/>
        <end position="202"/>
    </location>
</feature>
<sequence>MAAQDERIESLRADVLEAMRLVRRSLEESVRSLDDRDVDLANEVLKRERQVNELEARVDNACLEMLGEGVEGGRLRMIAATFKLITDVERIGDYCVAIAGVTLAVANKPLTATSLDIEKMAGRALHMLDSCIAAYIEKSSIDIEGIFREDGEIDRLYEEVFISSISSVLGEPKLITNVMYMTVAARALERIGDHITNIAEDISYMETGRLVRRDEAVYVPAFP</sequence>
<feature type="coiled-coil region" evidence="2">
    <location>
        <begin position="16"/>
        <end position="64"/>
    </location>
</feature>
<dbReference type="GO" id="GO:0030643">
    <property type="term" value="P:intracellular phosphate ion homeostasis"/>
    <property type="evidence" value="ECO:0007669"/>
    <property type="project" value="InterPro"/>
</dbReference>
<dbReference type="eggNOG" id="arCOG00232">
    <property type="taxonomic scope" value="Archaea"/>
</dbReference>
<dbReference type="RefSeq" id="WP_014405738.1">
    <property type="nucleotide sequence ID" value="NC_017034.1"/>
</dbReference>
<feature type="domain" description="PhoU" evidence="3">
    <location>
        <begin position="16"/>
        <end position="99"/>
    </location>
</feature>
<dbReference type="GO" id="GO:0006817">
    <property type="term" value="P:phosphate ion transport"/>
    <property type="evidence" value="ECO:0007669"/>
    <property type="project" value="UniProtKB-KW"/>
</dbReference>
<keyword evidence="1" id="KW-0813">Transport</keyword>
<dbReference type="Pfam" id="PF01895">
    <property type="entry name" value="PhoU"/>
    <property type="match status" value="2"/>
</dbReference>
<evidence type="ECO:0000313" key="4">
    <source>
        <dbReference type="EMBL" id="AFC99900.1"/>
    </source>
</evidence>
<dbReference type="Gene3D" id="1.20.58.220">
    <property type="entry name" value="Phosphate transport system protein phou homolog 2, domain 2"/>
    <property type="match status" value="2"/>
</dbReference>
<keyword evidence="1" id="KW-0592">Phosphate transport</keyword>
<keyword evidence="1" id="KW-0963">Cytoplasm</keyword>
<protein>
    <recommendedName>
        <fullName evidence="1">Phosphate-specific transport system accessory protein PhoU</fullName>
    </recommendedName>
</protein>
<comment type="subcellular location">
    <subcellularLocation>
        <location evidence="1">Cytoplasm</location>
    </subcellularLocation>
</comment>
<comment type="function">
    <text evidence="1">Plays a role in the regulation of phosphate uptake.</text>
</comment>
<evidence type="ECO:0000256" key="1">
    <source>
        <dbReference type="PIRNR" id="PIRNR003107"/>
    </source>
</evidence>
<evidence type="ECO:0000256" key="2">
    <source>
        <dbReference type="SAM" id="Coils"/>
    </source>
</evidence>
<dbReference type="HOGENOM" id="CLU_078518_3_0_2"/>
<comment type="subunit">
    <text evidence="1">Homodimer.</text>
</comment>
<keyword evidence="2" id="KW-0175">Coiled coil</keyword>
<dbReference type="OrthoDB" id="7738at2157"/>
<dbReference type="SUPFAM" id="SSF109755">
    <property type="entry name" value="PhoU-like"/>
    <property type="match status" value="1"/>
</dbReference>
<dbReference type="InterPro" id="IPR038078">
    <property type="entry name" value="PhoU-like_sf"/>
</dbReference>
<dbReference type="PIRSF" id="PIRSF003107">
    <property type="entry name" value="PhoU"/>
    <property type="match status" value="1"/>
</dbReference>
<dbReference type="InterPro" id="IPR028366">
    <property type="entry name" value="PhoU"/>
</dbReference>
<name>H8I7R5_METCZ</name>
<keyword evidence="5" id="KW-1185">Reference proteome</keyword>
<dbReference type="Proteomes" id="UP000005233">
    <property type="component" value="Chromosome"/>
</dbReference>
<accession>H8I7R5</accession>
<comment type="similarity">
    <text evidence="1">Belongs to the PhoU family.</text>
</comment>
<dbReference type="KEGG" id="mez:Mtc_1144"/>
<dbReference type="STRING" id="1041930.Mtc_1144"/>
<dbReference type="NCBIfam" id="TIGR02135">
    <property type="entry name" value="phoU_full"/>
    <property type="match status" value="1"/>
</dbReference>
<organism evidence="4 5">
    <name type="scientific">Methanocella conradii (strain DSM 24694 / JCM 17849 / CGMCC 1.5162 / HZ254)</name>
    <dbReference type="NCBI Taxonomy" id="1041930"/>
    <lineage>
        <taxon>Archaea</taxon>
        <taxon>Methanobacteriati</taxon>
        <taxon>Methanobacteriota</taxon>
        <taxon>Stenosarchaea group</taxon>
        <taxon>Methanomicrobia</taxon>
        <taxon>Methanocellales</taxon>
        <taxon>Methanocellaceae</taxon>
        <taxon>Methanocella</taxon>
    </lineage>
</organism>
<dbReference type="EMBL" id="CP003243">
    <property type="protein sequence ID" value="AFC99900.1"/>
    <property type="molecule type" value="Genomic_DNA"/>
</dbReference>
<dbReference type="GeneID" id="11971271"/>
<dbReference type="GO" id="GO:0005737">
    <property type="term" value="C:cytoplasm"/>
    <property type="evidence" value="ECO:0007669"/>
    <property type="project" value="UniProtKB-SubCell"/>
</dbReference>
<dbReference type="PANTHER" id="PTHR42930:SF3">
    <property type="entry name" value="PHOSPHATE-SPECIFIC TRANSPORT SYSTEM ACCESSORY PROTEIN PHOU"/>
    <property type="match status" value="1"/>
</dbReference>
<dbReference type="PANTHER" id="PTHR42930">
    <property type="entry name" value="PHOSPHATE-SPECIFIC TRANSPORT SYSTEM ACCESSORY PROTEIN PHOU"/>
    <property type="match status" value="1"/>
</dbReference>
<gene>
    <name evidence="4" type="primary">phoU-1</name>
    <name evidence="4" type="ordered locus">Mtc_1144</name>
</gene>
<proteinExistence type="inferred from homology"/>